<dbReference type="CDD" id="cd00707">
    <property type="entry name" value="Pancreat_lipase_like"/>
    <property type="match status" value="1"/>
</dbReference>
<name>A0ABD1ZZ08_VESSQ</name>
<gene>
    <name evidence="11" type="ORF">V1478_017120</name>
</gene>
<feature type="chain" id="PRO_5044819048" description="phospholipase A1" evidence="9">
    <location>
        <begin position="22"/>
        <end position="352"/>
    </location>
</feature>
<dbReference type="PANTHER" id="PTHR11610:SF173">
    <property type="entry name" value="LIPASE DOMAIN-CONTAINING PROTEIN-RELATED"/>
    <property type="match status" value="1"/>
</dbReference>
<dbReference type="PRINTS" id="PR00821">
    <property type="entry name" value="TAGLIPASE"/>
</dbReference>
<evidence type="ECO:0000256" key="5">
    <source>
        <dbReference type="ARBA" id="ARBA00022525"/>
    </source>
</evidence>
<protein>
    <recommendedName>
        <fullName evidence="4">phospholipase A1</fullName>
        <ecNumber evidence="4">3.1.1.32</ecNumber>
    </recommendedName>
</protein>
<dbReference type="InterPro" id="IPR013818">
    <property type="entry name" value="Lipase"/>
</dbReference>
<evidence type="ECO:0000256" key="6">
    <source>
        <dbReference type="ARBA" id="ARBA00022801"/>
    </source>
</evidence>
<reference evidence="11 12" key="1">
    <citation type="journal article" date="2024" name="Ann. Entomol. Soc. Am.">
        <title>Genomic analyses of the southern and eastern yellowjacket wasps (Hymenoptera: Vespidae) reveal evolutionary signatures of social life.</title>
        <authorList>
            <person name="Catto M.A."/>
            <person name="Caine P.B."/>
            <person name="Orr S.E."/>
            <person name="Hunt B.G."/>
            <person name="Goodisman M.A.D."/>
        </authorList>
    </citation>
    <scope>NUCLEOTIDE SEQUENCE [LARGE SCALE GENOMIC DNA]</scope>
    <source>
        <strain evidence="11">233</strain>
        <tissue evidence="11">Head and thorax</tissue>
    </source>
</reference>
<comment type="catalytic activity">
    <reaction evidence="1">
        <text>a 1,2-diacyl-sn-glycero-3-phosphocholine + H2O = a 2-acyl-sn-glycero-3-phosphocholine + a fatty acid + H(+)</text>
        <dbReference type="Rhea" id="RHEA:18689"/>
        <dbReference type="ChEBI" id="CHEBI:15377"/>
        <dbReference type="ChEBI" id="CHEBI:15378"/>
        <dbReference type="ChEBI" id="CHEBI:28868"/>
        <dbReference type="ChEBI" id="CHEBI:57643"/>
        <dbReference type="ChEBI" id="CHEBI:57875"/>
        <dbReference type="EC" id="3.1.1.32"/>
    </reaction>
</comment>
<feature type="domain" description="Lipase" evidence="10">
    <location>
        <begin position="70"/>
        <end position="342"/>
    </location>
</feature>
<evidence type="ECO:0000313" key="12">
    <source>
        <dbReference type="Proteomes" id="UP001607302"/>
    </source>
</evidence>
<comment type="subcellular location">
    <subcellularLocation>
        <location evidence="2">Secreted</location>
    </subcellularLocation>
</comment>
<dbReference type="Proteomes" id="UP001607302">
    <property type="component" value="Unassembled WGS sequence"/>
</dbReference>
<evidence type="ECO:0000256" key="8">
    <source>
        <dbReference type="RuleBase" id="RU004262"/>
    </source>
</evidence>
<feature type="signal peptide" evidence="9">
    <location>
        <begin position="1"/>
        <end position="21"/>
    </location>
</feature>
<dbReference type="EMBL" id="JAUDFV010000158">
    <property type="protein sequence ID" value="KAL2713422.1"/>
    <property type="molecule type" value="Genomic_DNA"/>
</dbReference>
<evidence type="ECO:0000256" key="1">
    <source>
        <dbReference type="ARBA" id="ARBA00000111"/>
    </source>
</evidence>
<dbReference type="EC" id="3.1.1.32" evidence="4"/>
<proteinExistence type="inferred from homology"/>
<accession>A0ABD1ZZ08</accession>
<dbReference type="InterPro" id="IPR033906">
    <property type="entry name" value="Lipase_N"/>
</dbReference>
<keyword evidence="7" id="KW-1015">Disulfide bond</keyword>
<organism evidence="11 12">
    <name type="scientific">Vespula squamosa</name>
    <name type="common">Southern yellow jacket</name>
    <name type="synonym">Wasp</name>
    <dbReference type="NCBI Taxonomy" id="30214"/>
    <lineage>
        <taxon>Eukaryota</taxon>
        <taxon>Metazoa</taxon>
        <taxon>Ecdysozoa</taxon>
        <taxon>Arthropoda</taxon>
        <taxon>Hexapoda</taxon>
        <taxon>Insecta</taxon>
        <taxon>Pterygota</taxon>
        <taxon>Neoptera</taxon>
        <taxon>Endopterygota</taxon>
        <taxon>Hymenoptera</taxon>
        <taxon>Apocrita</taxon>
        <taxon>Aculeata</taxon>
        <taxon>Vespoidea</taxon>
        <taxon>Vespidae</taxon>
        <taxon>Vespinae</taxon>
        <taxon>Vespula</taxon>
    </lineage>
</organism>
<evidence type="ECO:0000256" key="7">
    <source>
        <dbReference type="ARBA" id="ARBA00023157"/>
    </source>
</evidence>
<evidence type="ECO:0000256" key="9">
    <source>
        <dbReference type="SAM" id="SignalP"/>
    </source>
</evidence>
<evidence type="ECO:0000256" key="4">
    <source>
        <dbReference type="ARBA" id="ARBA00013179"/>
    </source>
</evidence>
<dbReference type="PANTHER" id="PTHR11610">
    <property type="entry name" value="LIPASE"/>
    <property type="match status" value="1"/>
</dbReference>
<dbReference type="SUPFAM" id="SSF53474">
    <property type="entry name" value="alpha/beta-Hydrolases"/>
    <property type="match status" value="1"/>
</dbReference>
<keyword evidence="12" id="KW-1185">Reference proteome</keyword>
<dbReference type="Gene3D" id="3.40.50.1820">
    <property type="entry name" value="alpha/beta hydrolase"/>
    <property type="match status" value="1"/>
</dbReference>
<comment type="similarity">
    <text evidence="3 8">Belongs to the AB hydrolase superfamily. Lipase family.</text>
</comment>
<dbReference type="InterPro" id="IPR000734">
    <property type="entry name" value="TAG_lipase"/>
</dbReference>
<dbReference type="GO" id="GO:0008970">
    <property type="term" value="F:phospholipase A1 activity"/>
    <property type="evidence" value="ECO:0007669"/>
    <property type="project" value="UniProtKB-EC"/>
</dbReference>
<dbReference type="Pfam" id="PF00151">
    <property type="entry name" value="Lipase"/>
    <property type="match status" value="1"/>
</dbReference>
<keyword evidence="6" id="KW-0378">Hydrolase</keyword>
<dbReference type="AlphaFoldDB" id="A0ABD1ZZ08"/>
<sequence>MLFIARFVFLLTFLNLSKSFANDMQRRLTADKSQGFFLGEVLLDAFVNPMGTAQNDRSVINNIFDPNLIAEDVTFELYTRNNPVQAYFLKVDDLTGLKDSPFESENPTKILIHGWTDSANTYWLQDFRQNYLTVGNYNVISVNWFPASLKEYWIAAKLTRQVGKYIAEMLDFLVSQTGLSLDDVHILGHSLGAHVAGFAGIEVSGTVGRITGMDPARPGFESSSLNDLRIRLDSRDAKFVDIIHTCAGTLGFIRSIGHVDFYPNGGTFRQPGCPVFSAQYCSHARAHDFMGESIINPLTFGAVQCNSWIEFKAAKCRDNSTMVFMGENVSRLARGSFFLETNPLPPFGKYEV</sequence>
<dbReference type="GO" id="GO:0005576">
    <property type="term" value="C:extracellular region"/>
    <property type="evidence" value="ECO:0007669"/>
    <property type="project" value="UniProtKB-SubCell"/>
</dbReference>
<evidence type="ECO:0000313" key="11">
    <source>
        <dbReference type="EMBL" id="KAL2713422.1"/>
    </source>
</evidence>
<evidence type="ECO:0000256" key="2">
    <source>
        <dbReference type="ARBA" id="ARBA00004613"/>
    </source>
</evidence>
<evidence type="ECO:0000259" key="10">
    <source>
        <dbReference type="Pfam" id="PF00151"/>
    </source>
</evidence>
<keyword evidence="5" id="KW-0964">Secreted</keyword>
<dbReference type="InterPro" id="IPR029058">
    <property type="entry name" value="AB_hydrolase_fold"/>
</dbReference>
<comment type="caution">
    <text evidence="11">The sequence shown here is derived from an EMBL/GenBank/DDBJ whole genome shotgun (WGS) entry which is preliminary data.</text>
</comment>
<dbReference type="FunFam" id="3.40.50.1820:FF:000076">
    <property type="entry name" value="phospholipase A1"/>
    <property type="match status" value="1"/>
</dbReference>
<keyword evidence="9" id="KW-0732">Signal</keyword>
<evidence type="ECO:0000256" key="3">
    <source>
        <dbReference type="ARBA" id="ARBA00010701"/>
    </source>
</evidence>